<dbReference type="GeneID" id="130471823"/>
<protein>
    <submittedName>
        <fullName evidence="4">Uncharacterized protein</fullName>
    </submittedName>
</protein>
<feature type="region of interest" description="Disordered" evidence="2">
    <location>
        <begin position="81"/>
        <end position="117"/>
    </location>
</feature>
<reference evidence="4" key="2">
    <citation type="submission" date="2025-08" db="UniProtKB">
        <authorList>
            <consortium name="RefSeq"/>
        </authorList>
    </citation>
    <scope>IDENTIFICATION</scope>
    <source>
        <tissue evidence="4">Leaf</tissue>
    </source>
</reference>
<keyword evidence="1" id="KW-0175">Coiled coil</keyword>
<organism evidence="3 4">
    <name type="scientific">Spinacia oleracea</name>
    <name type="common">Spinach</name>
    <dbReference type="NCBI Taxonomy" id="3562"/>
    <lineage>
        <taxon>Eukaryota</taxon>
        <taxon>Viridiplantae</taxon>
        <taxon>Streptophyta</taxon>
        <taxon>Embryophyta</taxon>
        <taxon>Tracheophyta</taxon>
        <taxon>Spermatophyta</taxon>
        <taxon>Magnoliopsida</taxon>
        <taxon>eudicotyledons</taxon>
        <taxon>Gunneridae</taxon>
        <taxon>Pentapetalae</taxon>
        <taxon>Caryophyllales</taxon>
        <taxon>Chenopodiaceae</taxon>
        <taxon>Chenopodioideae</taxon>
        <taxon>Anserineae</taxon>
        <taxon>Spinacia</taxon>
    </lineage>
</organism>
<keyword evidence="3" id="KW-1185">Reference proteome</keyword>
<accession>A0ABM3RRC6</accession>
<evidence type="ECO:0000313" key="4">
    <source>
        <dbReference type="RefSeq" id="XP_056698120.1"/>
    </source>
</evidence>
<sequence length="179" mass="20426">MKSSVDVVTLTDDMEVLSAENAELKASLNKVKKKNWECASYYMWKTRSDLMKEFLDGKHNGWTPQADINHFRRAFPDDYVPPGAEDDDEDVEVGATATSPNTKVETVPGDGEQTENADFDVQPEFDEGFFFWMASRMVWTPKEDIVQFNTAFPEEYVPPVPRVTRKTLRRAQLQPVPNA</sequence>
<reference evidence="3" key="1">
    <citation type="journal article" date="2021" name="Nat. Commun.">
        <title>Genomic analyses provide insights into spinach domestication and the genetic basis of agronomic traits.</title>
        <authorList>
            <person name="Cai X."/>
            <person name="Sun X."/>
            <person name="Xu C."/>
            <person name="Sun H."/>
            <person name="Wang X."/>
            <person name="Ge C."/>
            <person name="Zhang Z."/>
            <person name="Wang Q."/>
            <person name="Fei Z."/>
            <person name="Jiao C."/>
            <person name="Wang Q."/>
        </authorList>
    </citation>
    <scope>NUCLEOTIDE SEQUENCE [LARGE SCALE GENOMIC DNA]</scope>
    <source>
        <strain evidence="3">cv. Varoflay</strain>
    </source>
</reference>
<name>A0ABM3RRC6_SPIOL</name>
<evidence type="ECO:0000256" key="2">
    <source>
        <dbReference type="SAM" id="MobiDB-lite"/>
    </source>
</evidence>
<dbReference type="Proteomes" id="UP000813463">
    <property type="component" value="Chromosome 4"/>
</dbReference>
<dbReference type="RefSeq" id="XP_056698120.1">
    <property type="nucleotide sequence ID" value="XM_056842142.1"/>
</dbReference>
<proteinExistence type="predicted"/>
<feature type="coiled-coil region" evidence="1">
    <location>
        <begin position="7"/>
        <end position="34"/>
    </location>
</feature>
<evidence type="ECO:0000256" key="1">
    <source>
        <dbReference type="SAM" id="Coils"/>
    </source>
</evidence>
<evidence type="ECO:0000313" key="3">
    <source>
        <dbReference type="Proteomes" id="UP000813463"/>
    </source>
</evidence>
<gene>
    <name evidence="4" type="primary">LOC130471823</name>
</gene>